<dbReference type="Pfam" id="PF00583">
    <property type="entry name" value="Acetyltransf_1"/>
    <property type="match status" value="1"/>
</dbReference>
<evidence type="ECO:0000313" key="3">
    <source>
        <dbReference type="EMBL" id="BBY46685.1"/>
    </source>
</evidence>
<evidence type="ECO:0000259" key="2">
    <source>
        <dbReference type="PROSITE" id="PS51186"/>
    </source>
</evidence>
<gene>
    <name evidence="3" type="ORF">MARA_01150</name>
</gene>
<dbReference type="InterPro" id="IPR016181">
    <property type="entry name" value="Acyl_CoA_acyltransferase"/>
</dbReference>
<protein>
    <recommendedName>
        <fullName evidence="2">N-acetyltransferase domain-containing protein</fullName>
    </recommendedName>
</protein>
<dbReference type="Proteomes" id="UP000467428">
    <property type="component" value="Plasmid pJCM18538"/>
</dbReference>
<keyword evidence="3" id="KW-0614">Plasmid</keyword>
<dbReference type="RefSeq" id="WP_163916211.1">
    <property type="nucleotide sequence ID" value="NZ_AP022592.1"/>
</dbReference>
<dbReference type="AlphaFoldDB" id="A0A7I7RS92"/>
<accession>A0A7I7RS92</accession>
<feature type="region of interest" description="Disordered" evidence="1">
    <location>
        <begin position="282"/>
        <end position="301"/>
    </location>
</feature>
<evidence type="ECO:0000256" key="1">
    <source>
        <dbReference type="SAM" id="MobiDB-lite"/>
    </source>
</evidence>
<proteinExistence type="predicted"/>
<dbReference type="InterPro" id="IPR000182">
    <property type="entry name" value="GNAT_dom"/>
</dbReference>
<dbReference type="GO" id="GO:0016747">
    <property type="term" value="F:acyltransferase activity, transferring groups other than amino-acyl groups"/>
    <property type="evidence" value="ECO:0007669"/>
    <property type="project" value="InterPro"/>
</dbReference>
<dbReference type="Gene3D" id="3.40.630.30">
    <property type="match status" value="1"/>
</dbReference>
<geneLocation type="plasmid" evidence="3">
    <name>pJCM18538</name>
</geneLocation>
<dbReference type="EMBL" id="AP022592">
    <property type="protein sequence ID" value="BBY46685.1"/>
    <property type="molecule type" value="Genomic_DNA"/>
</dbReference>
<reference evidence="3 4" key="1">
    <citation type="journal article" date="2019" name="Emerg. Microbes Infect.">
        <title>Comprehensive subspecies identification of 175 nontuberculous mycobacteria species based on 7547 genomic profiles.</title>
        <authorList>
            <person name="Matsumoto Y."/>
            <person name="Kinjo T."/>
            <person name="Motooka D."/>
            <person name="Nabeya D."/>
            <person name="Jung N."/>
            <person name="Uechi K."/>
            <person name="Horii T."/>
            <person name="Iida T."/>
            <person name="Fujita J."/>
            <person name="Nakamura S."/>
        </authorList>
    </citation>
    <scope>NUCLEOTIDE SEQUENCE [LARGE SCALE GENOMIC DNA]</scope>
    <source>
        <strain evidence="3 4">JCM 18538</strain>
        <plasmid evidence="3">pJCM18538</plasmid>
    </source>
</reference>
<name>A0A7I7RS92_9MYCO</name>
<sequence length="301" mass="32281">MLTGLISSSNDGELGAQLEGVEAEVMYRYEALASPTTQSHMGIATARIGGGVALSVRNDVTGYWSKALGFGFTEPVTGDLIQDLVDFYRTERSQGSIIQIAPSVLPDDWPEIAEHHGLRVVSEWVKLAGPIADMAPGRTDLRVAPVERKNVRDWAATTLRGFDMPTTGLVDMLSASVVDPNIRPFAAWDGDEMVAVANLFTWGEMAAFSASATRPSHRRRGAQSALIAAAAAEASRSGCQWMVAETGQPGAGEVNPSLNNLMRSGLEACYTRQNWKWTPEREGEITAPRAGAQRTGFGGLS</sequence>
<feature type="domain" description="N-acetyltransferase" evidence="2">
    <location>
        <begin position="141"/>
        <end position="288"/>
    </location>
</feature>
<dbReference type="SUPFAM" id="SSF55729">
    <property type="entry name" value="Acyl-CoA N-acyltransferases (Nat)"/>
    <property type="match status" value="1"/>
</dbReference>
<evidence type="ECO:0000313" key="4">
    <source>
        <dbReference type="Proteomes" id="UP000467428"/>
    </source>
</evidence>
<keyword evidence="4" id="KW-1185">Reference proteome</keyword>
<dbReference type="KEGG" id="marz:MARA_01150"/>
<dbReference type="PROSITE" id="PS51186">
    <property type="entry name" value="GNAT"/>
    <property type="match status" value="1"/>
</dbReference>
<organism evidence="3 4">
    <name type="scientific">Mycolicibacterium arabiense</name>
    <dbReference type="NCBI Taxonomy" id="1286181"/>
    <lineage>
        <taxon>Bacteria</taxon>
        <taxon>Bacillati</taxon>
        <taxon>Actinomycetota</taxon>
        <taxon>Actinomycetes</taxon>
        <taxon>Mycobacteriales</taxon>
        <taxon>Mycobacteriaceae</taxon>
        <taxon>Mycolicibacterium</taxon>
    </lineage>
</organism>